<dbReference type="Proteomes" id="UP000478052">
    <property type="component" value="Unassembled WGS sequence"/>
</dbReference>
<dbReference type="PANTHER" id="PTHR33053:SF24">
    <property type="entry name" value="TRANSPOSASE DOMAIN-CONTAINING PROTEIN"/>
    <property type="match status" value="1"/>
</dbReference>
<dbReference type="PANTHER" id="PTHR33053">
    <property type="entry name" value="PROTEIN, PUTATIVE-RELATED"/>
    <property type="match status" value="1"/>
</dbReference>
<keyword evidence="2" id="KW-1185">Reference proteome</keyword>
<dbReference type="EMBL" id="VUJU01006617">
    <property type="protein sequence ID" value="KAF0748072.1"/>
    <property type="molecule type" value="Genomic_DNA"/>
</dbReference>
<proteinExistence type="predicted"/>
<gene>
    <name evidence="1" type="ORF">FWK35_00019026</name>
</gene>
<reference evidence="1 2" key="1">
    <citation type="submission" date="2019-08" db="EMBL/GenBank/DDBJ databases">
        <title>Whole genome of Aphis craccivora.</title>
        <authorList>
            <person name="Voronova N.V."/>
            <person name="Shulinski R.S."/>
            <person name="Bandarenka Y.V."/>
            <person name="Zhorov D.G."/>
            <person name="Warner D."/>
        </authorList>
    </citation>
    <scope>NUCLEOTIDE SEQUENCE [LARGE SCALE GENOMIC DNA]</scope>
    <source>
        <strain evidence="1">180601</strain>
        <tissue evidence="1">Whole Body</tissue>
    </source>
</reference>
<dbReference type="AlphaFoldDB" id="A0A6G0Y334"/>
<sequence>MKQLIYFWVLMVCQWLRVQQSILAYSLPHLFGLYWLPCGKRSIEVQAFCCDMPARSYILGTKGQGGFTSCTKCITTGVYLERRVCFHEDDDDYQIGDMSILTEIPGINMVDKFPNDYMHCVLLGCVRKIILLWLENIKNAPLSARLQSRKFNDITVRLLHLRSSITSDFARFPRELNEVMLDLHDQLIDFTNNLLIYYVQKFVHLITAFF</sequence>
<comment type="caution">
    <text evidence="1">The sequence shown here is derived from an EMBL/GenBank/DDBJ whole genome shotgun (WGS) entry which is preliminary data.</text>
</comment>
<evidence type="ECO:0000313" key="1">
    <source>
        <dbReference type="EMBL" id="KAF0748072.1"/>
    </source>
</evidence>
<protein>
    <submittedName>
        <fullName evidence="1">Uncharacterized protein</fullName>
    </submittedName>
</protein>
<dbReference type="OrthoDB" id="10028922at2759"/>
<name>A0A6G0Y334_APHCR</name>
<organism evidence="1 2">
    <name type="scientific">Aphis craccivora</name>
    <name type="common">Cowpea aphid</name>
    <dbReference type="NCBI Taxonomy" id="307492"/>
    <lineage>
        <taxon>Eukaryota</taxon>
        <taxon>Metazoa</taxon>
        <taxon>Ecdysozoa</taxon>
        <taxon>Arthropoda</taxon>
        <taxon>Hexapoda</taxon>
        <taxon>Insecta</taxon>
        <taxon>Pterygota</taxon>
        <taxon>Neoptera</taxon>
        <taxon>Paraneoptera</taxon>
        <taxon>Hemiptera</taxon>
        <taxon>Sternorrhyncha</taxon>
        <taxon>Aphidomorpha</taxon>
        <taxon>Aphidoidea</taxon>
        <taxon>Aphididae</taxon>
        <taxon>Aphidini</taxon>
        <taxon>Aphis</taxon>
        <taxon>Aphis</taxon>
    </lineage>
</organism>
<evidence type="ECO:0000313" key="2">
    <source>
        <dbReference type="Proteomes" id="UP000478052"/>
    </source>
</evidence>
<accession>A0A6G0Y334</accession>